<evidence type="ECO:0000313" key="2">
    <source>
        <dbReference type="EMBL" id="KNC72648.1"/>
    </source>
</evidence>
<dbReference type="RefSeq" id="XP_014146550.1">
    <property type="nucleotide sequence ID" value="XM_014291075.1"/>
</dbReference>
<keyword evidence="3" id="KW-1185">Reference proteome</keyword>
<name>A0A0L0F964_9EUKA</name>
<dbReference type="EMBL" id="KQ246710">
    <property type="protein sequence ID" value="KNC72648.1"/>
    <property type="molecule type" value="Genomic_DNA"/>
</dbReference>
<dbReference type="AlphaFoldDB" id="A0A0L0F964"/>
<gene>
    <name evidence="2" type="ORF">SARC_14795</name>
</gene>
<evidence type="ECO:0000313" key="3">
    <source>
        <dbReference type="Proteomes" id="UP000054560"/>
    </source>
</evidence>
<dbReference type="Pfam" id="PF13460">
    <property type="entry name" value="NAD_binding_10"/>
    <property type="match status" value="1"/>
</dbReference>
<accession>A0A0L0F964</accession>
<feature type="domain" description="NAD(P)-binding" evidence="1">
    <location>
        <begin position="3"/>
        <end position="102"/>
    </location>
</feature>
<sequence>MSTAVKNVIAACESQNRENLRFIMFGVYGIDENGDLPTHIAQSVLGYLSPSKYGPAMEDHKRCLALLKSSTLNYTVFQTAVMVDRPFGSPYMTGETPEDVPGMRLWSKIGILDAADCVLNRVDKNDMKELYMAYAA</sequence>
<dbReference type="Gene3D" id="3.40.50.720">
    <property type="entry name" value="NAD(P)-binding Rossmann-like Domain"/>
    <property type="match status" value="1"/>
</dbReference>
<evidence type="ECO:0000259" key="1">
    <source>
        <dbReference type="Pfam" id="PF13460"/>
    </source>
</evidence>
<protein>
    <recommendedName>
        <fullName evidence="1">NAD(P)-binding domain-containing protein</fullName>
    </recommendedName>
</protein>
<organism evidence="2 3">
    <name type="scientific">Sphaeroforma arctica JP610</name>
    <dbReference type="NCBI Taxonomy" id="667725"/>
    <lineage>
        <taxon>Eukaryota</taxon>
        <taxon>Ichthyosporea</taxon>
        <taxon>Ichthyophonida</taxon>
        <taxon>Sphaeroforma</taxon>
    </lineage>
</organism>
<dbReference type="GeneID" id="25915299"/>
<proteinExistence type="predicted"/>
<dbReference type="InterPro" id="IPR016040">
    <property type="entry name" value="NAD(P)-bd_dom"/>
</dbReference>
<reference evidence="2 3" key="1">
    <citation type="submission" date="2011-02" db="EMBL/GenBank/DDBJ databases">
        <title>The Genome Sequence of Sphaeroforma arctica JP610.</title>
        <authorList>
            <consortium name="The Broad Institute Genome Sequencing Platform"/>
            <person name="Russ C."/>
            <person name="Cuomo C."/>
            <person name="Young S.K."/>
            <person name="Zeng Q."/>
            <person name="Gargeya S."/>
            <person name="Alvarado L."/>
            <person name="Berlin A."/>
            <person name="Chapman S.B."/>
            <person name="Chen Z."/>
            <person name="Freedman E."/>
            <person name="Gellesch M."/>
            <person name="Goldberg J."/>
            <person name="Griggs A."/>
            <person name="Gujja S."/>
            <person name="Heilman E."/>
            <person name="Heiman D."/>
            <person name="Howarth C."/>
            <person name="Mehta T."/>
            <person name="Neiman D."/>
            <person name="Pearson M."/>
            <person name="Roberts A."/>
            <person name="Saif S."/>
            <person name="Shea T."/>
            <person name="Shenoy N."/>
            <person name="Sisk P."/>
            <person name="Stolte C."/>
            <person name="Sykes S."/>
            <person name="White J."/>
            <person name="Yandava C."/>
            <person name="Burger G."/>
            <person name="Gray M.W."/>
            <person name="Holland P.W.H."/>
            <person name="King N."/>
            <person name="Lang F.B.F."/>
            <person name="Roger A.J."/>
            <person name="Ruiz-Trillo I."/>
            <person name="Haas B."/>
            <person name="Nusbaum C."/>
            <person name="Birren B."/>
        </authorList>
    </citation>
    <scope>NUCLEOTIDE SEQUENCE [LARGE SCALE GENOMIC DNA]</scope>
    <source>
        <strain evidence="2 3">JP610</strain>
    </source>
</reference>
<dbReference type="Proteomes" id="UP000054560">
    <property type="component" value="Unassembled WGS sequence"/>
</dbReference>